<evidence type="ECO:0000313" key="7">
    <source>
        <dbReference type="Proteomes" id="UP001596298"/>
    </source>
</evidence>
<keyword evidence="1" id="KW-0808">Transferase</keyword>
<sequence length="117" mass="12479">MAIIHHATLQPSKEELLSGWIGTQRWYAGKGGTPKLTRLGSYRFDDPAGQVGVEINIVADSSTGESVVYQIPMTYRGAPLEGADHALIGGWSTRRSGTAGSTTAAMTRSSWRPCCAP</sequence>
<evidence type="ECO:0000259" key="5">
    <source>
        <dbReference type="Pfam" id="PF18085"/>
    </source>
</evidence>
<organism evidence="6 7">
    <name type="scientific">Flexivirga alba</name>
    <dbReference type="NCBI Taxonomy" id="702742"/>
    <lineage>
        <taxon>Bacteria</taxon>
        <taxon>Bacillati</taxon>
        <taxon>Actinomycetota</taxon>
        <taxon>Actinomycetes</taxon>
        <taxon>Micrococcales</taxon>
        <taxon>Dermacoccaceae</taxon>
        <taxon>Flexivirga</taxon>
    </lineage>
</organism>
<dbReference type="RefSeq" id="WP_382401369.1">
    <property type="nucleotide sequence ID" value="NZ_JBHSWH010000001.1"/>
</dbReference>
<dbReference type="Pfam" id="PF18085">
    <property type="entry name" value="Mak_N_cap"/>
    <property type="match status" value="1"/>
</dbReference>
<reference evidence="7" key="1">
    <citation type="journal article" date="2019" name="Int. J. Syst. Evol. Microbiol.">
        <title>The Global Catalogue of Microorganisms (GCM) 10K type strain sequencing project: providing services to taxonomists for standard genome sequencing and annotation.</title>
        <authorList>
            <consortium name="The Broad Institute Genomics Platform"/>
            <consortium name="The Broad Institute Genome Sequencing Center for Infectious Disease"/>
            <person name="Wu L."/>
            <person name="Ma J."/>
        </authorList>
    </citation>
    <scope>NUCLEOTIDE SEQUENCE [LARGE SCALE GENOMIC DNA]</scope>
    <source>
        <strain evidence="7">CCUG 58127</strain>
    </source>
</reference>
<accession>A0ABW2AH02</accession>
<evidence type="ECO:0000256" key="1">
    <source>
        <dbReference type="ARBA" id="ARBA00022679"/>
    </source>
</evidence>
<proteinExistence type="predicted"/>
<protein>
    <recommendedName>
        <fullName evidence="5">Maltokinase N-terminal cap domain-containing protein</fullName>
    </recommendedName>
</protein>
<evidence type="ECO:0000313" key="6">
    <source>
        <dbReference type="EMBL" id="MFC6705854.1"/>
    </source>
</evidence>
<name>A0ABW2AH02_9MICO</name>
<keyword evidence="2" id="KW-0547">Nucleotide-binding</keyword>
<dbReference type="InterPro" id="IPR040999">
    <property type="entry name" value="Mak_N_cap"/>
</dbReference>
<dbReference type="Proteomes" id="UP001596298">
    <property type="component" value="Unassembled WGS sequence"/>
</dbReference>
<keyword evidence="7" id="KW-1185">Reference proteome</keyword>
<comment type="caution">
    <text evidence="6">The sequence shown here is derived from an EMBL/GenBank/DDBJ whole genome shotgun (WGS) entry which is preliminary data.</text>
</comment>
<keyword evidence="3" id="KW-0418">Kinase</keyword>
<feature type="domain" description="Maltokinase N-terminal cap" evidence="5">
    <location>
        <begin position="20"/>
        <end position="97"/>
    </location>
</feature>
<evidence type="ECO:0000256" key="3">
    <source>
        <dbReference type="ARBA" id="ARBA00022777"/>
    </source>
</evidence>
<evidence type="ECO:0000256" key="4">
    <source>
        <dbReference type="ARBA" id="ARBA00022840"/>
    </source>
</evidence>
<evidence type="ECO:0000256" key="2">
    <source>
        <dbReference type="ARBA" id="ARBA00022741"/>
    </source>
</evidence>
<dbReference type="EMBL" id="JBHSWH010000001">
    <property type="protein sequence ID" value="MFC6705854.1"/>
    <property type="molecule type" value="Genomic_DNA"/>
</dbReference>
<gene>
    <name evidence="6" type="ORF">ACFQDH_11395</name>
</gene>
<keyword evidence="4" id="KW-0067">ATP-binding</keyword>